<feature type="region of interest" description="Disordered" evidence="10">
    <location>
        <begin position="1"/>
        <end position="54"/>
    </location>
</feature>
<gene>
    <name evidence="12" type="primary">Pja2</name>
    <name evidence="12" type="ORF">ANHANH_R02837</name>
</gene>
<evidence type="ECO:0000256" key="10">
    <source>
        <dbReference type="SAM" id="MobiDB-lite"/>
    </source>
</evidence>
<dbReference type="GO" id="GO:0061630">
    <property type="term" value="F:ubiquitin protein ligase activity"/>
    <property type="evidence" value="ECO:0007669"/>
    <property type="project" value="UniProtKB-EC"/>
</dbReference>
<keyword evidence="12" id="KW-0436">Ligase</keyword>
<feature type="region of interest" description="Disordered" evidence="10">
    <location>
        <begin position="76"/>
        <end position="95"/>
    </location>
</feature>
<evidence type="ECO:0000256" key="3">
    <source>
        <dbReference type="ARBA" id="ARBA00022553"/>
    </source>
</evidence>
<dbReference type="SUPFAM" id="SSF57850">
    <property type="entry name" value="RING/U-box"/>
    <property type="match status" value="1"/>
</dbReference>
<keyword evidence="8" id="KW-0862">Zinc</keyword>
<reference evidence="12" key="1">
    <citation type="submission" date="2019-09" db="EMBL/GenBank/DDBJ databases">
        <title>Bird 10,000 Genomes (B10K) Project - Family phase.</title>
        <authorList>
            <person name="Zhang G."/>
        </authorList>
    </citation>
    <scope>NUCLEOTIDE SEQUENCE</scope>
    <source>
        <strain evidence="12">B10K-CU-031-38</strain>
    </source>
</reference>
<evidence type="ECO:0000256" key="6">
    <source>
        <dbReference type="ARBA" id="ARBA00022771"/>
    </source>
</evidence>
<evidence type="ECO:0000256" key="8">
    <source>
        <dbReference type="ARBA" id="ARBA00022833"/>
    </source>
</evidence>
<feature type="non-terminal residue" evidence="12">
    <location>
        <position position="1"/>
    </location>
</feature>
<dbReference type="InterPro" id="IPR051834">
    <property type="entry name" value="RING_finger_E3_ligase"/>
</dbReference>
<feature type="compositionally biased region" description="Basic and acidic residues" evidence="10">
    <location>
        <begin position="28"/>
        <end position="45"/>
    </location>
</feature>
<evidence type="ECO:0000313" key="12">
    <source>
        <dbReference type="EMBL" id="NXC70940.1"/>
    </source>
</evidence>
<proteinExistence type="predicted"/>
<dbReference type="PANTHER" id="PTHR45931:SF3">
    <property type="entry name" value="RING ZINC FINGER-CONTAINING PROTEIN"/>
    <property type="match status" value="1"/>
</dbReference>
<keyword evidence="7" id="KW-0833">Ubl conjugation pathway</keyword>
<keyword evidence="6 9" id="KW-0863">Zinc-finger</keyword>
<dbReference type="FunFam" id="3.30.40.10:FF:000152">
    <property type="entry name" value="E3 ubiquitin-protein ligase Praja-1 isoform X1"/>
    <property type="match status" value="1"/>
</dbReference>
<dbReference type="CDD" id="cd16465">
    <property type="entry name" value="RING-H2_PJA1_2"/>
    <property type="match status" value="1"/>
</dbReference>
<name>A0A851PSR9_ANHAN</name>
<evidence type="ECO:0000256" key="5">
    <source>
        <dbReference type="ARBA" id="ARBA00022723"/>
    </source>
</evidence>
<dbReference type="OrthoDB" id="21204at2759"/>
<dbReference type="SMART" id="SM00184">
    <property type="entry name" value="RING"/>
    <property type="match status" value="1"/>
</dbReference>
<evidence type="ECO:0000256" key="2">
    <source>
        <dbReference type="ARBA" id="ARBA00012483"/>
    </source>
</evidence>
<evidence type="ECO:0000313" key="13">
    <source>
        <dbReference type="Proteomes" id="UP000657035"/>
    </source>
</evidence>
<dbReference type="GO" id="GO:0006511">
    <property type="term" value="P:ubiquitin-dependent protein catabolic process"/>
    <property type="evidence" value="ECO:0007669"/>
    <property type="project" value="TreeGrafter"/>
</dbReference>
<organism evidence="12 13">
    <name type="scientific">Anhinga anhinga</name>
    <name type="common">Anhinga</name>
    <name type="synonym">Plotus anhinga</name>
    <dbReference type="NCBI Taxonomy" id="56067"/>
    <lineage>
        <taxon>Eukaryota</taxon>
        <taxon>Metazoa</taxon>
        <taxon>Chordata</taxon>
        <taxon>Craniata</taxon>
        <taxon>Vertebrata</taxon>
        <taxon>Euteleostomi</taxon>
        <taxon>Archelosauria</taxon>
        <taxon>Archosauria</taxon>
        <taxon>Dinosauria</taxon>
        <taxon>Saurischia</taxon>
        <taxon>Theropoda</taxon>
        <taxon>Coelurosauria</taxon>
        <taxon>Aves</taxon>
        <taxon>Neognathae</taxon>
        <taxon>Neoaves</taxon>
        <taxon>Aequornithes</taxon>
        <taxon>Suliformes</taxon>
        <taxon>Anhingidae</taxon>
        <taxon>Anhinga</taxon>
    </lineage>
</organism>
<sequence length="686" mass="77016">MRQEAGKSAWPKPEEGYQTATGRRYGRRHDSDSFRPDLNGPDRGEGQCNEDCEPLESQRENSSCMYISFTLGQVSSGLPDKPSLENTGTGEPTFRSVSSQTCELNISPFAILSYDLEILENFINPYKNSEEYASGGHKDLNGQKGIAFVNIDSYEPDSSDGEESNAQEKFYLAREEVAFRESLDNIFSEVEKGTGTFTDLRPPLSTLNHSVSRERCEEAGPMPLVRYFSIDSDLACPNNRTLEFSAEDQAILKSNLSGNNCETQQINTVDAGIGTPLAIANELNVNSYTTDQGNLPELVVRPKIRKQSTANELERENYVPSDDEKEGASWWGSEIAEVQQRCAEYVWRKSEGEMSFSMFFDLRDYELHQKNTEVDLRKNAAAQDQKDVLDDGTSWNKLEDCSRHLSVFHRLEHCLESDEEWTKAKLAFFSGMDKDKSSSDEVWETVQCGEEDWFELERAKSDTEEQNMSFSFPGREQTLEEGEVPWLRYREEVESSSDEEDRVSDFFNSGFLLFHGNNNPEDDSSVSEDLDVEWSLLDEFGGGLGLAQAIPFVVPEYATFMTVEGHLQQAVEAVLAHLESLGFDAEQAYPPATKETIDGLPQIIITDDQDGVCQEQCCTICWSEYVKDEILTELPCHHLFHKACVTLWLQRSGTCPVCRHVLAPVVSEAAAATVSVLSDHDSTSPV</sequence>
<evidence type="ECO:0000256" key="4">
    <source>
        <dbReference type="ARBA" id="ARBA00022679"/>
    </source>
</evidence>
<dbReference type="EC" id="2.3.2.27" evidence="2"/>
<dbReference type="PANTHER" id="PTHR45931">
    <property type="entry name" value="SI:CH211-59O9.10"/>
    <property type="match status" value="1"/>
</dbReference>
<dbReference type="Proteomes" id="UP000657035">
    <property type="component" value="Unassembled WGS sequence"/>
</dbReference>
<evidence type="ECO:0000256" key="1">
    <source>
        <dbReference type="ARBA" id="ARBA00000900"/>
    </source>
</evidence>
<dbReference type="Pfam" id="PF13639">
    <property type="entry name" value="zf-RING_2"/>
    <property type="match status" value="1"/>
</dbReference>
<keyword evidence="5" id="KW-0479">Metal-binding</keyword>
<keyword evidence="13" id="KW-1185">Reference proteome</keyword>
<protein>
    <recommendedName>
        <fullName evidence="2">RING-type E3 ubiquitin transferase</fullName>
        <ecNumber evidence="2">2.3.2.27</ecNumber>
    </recommendedName>
</protein>
<dbReference type="GO" id="GO:0005634">
    <property type="term" value="C:nucleus"/>
    <property type="evidence" value="ECO:0007669"/>
    <property type="project" value="TreeGrafter"/>
</dbReference>
<keyword evidence="4" id="KW-0808">Transferase</keyword>
<dbReference type="InterPro" id="IPR013083">
    <property type="entry name" value="Znf_RING/FYVE/PHD"/>
</dbReference>
<comment type="caution">
    <text evidence="12">The sequence shown here is derived from an EMBL/GenBank/DDBJ whole genome shotgun (WGS) entry which is preliminary data.</text>
</comment>
<evidence type="ECO:0000256" key="9">
    <source>
        <dbReference type="PROSITE-ProRule" id="PRU00175"/>
    </source>
</evidence>
<comment type="catalytic activity">
    <reaction evidence="1">
        <text>S-ubiquitinyl-[E2 ubiquitin-conjugating enzyme]-L-cysteine + [acceptor protein]-L-lysine = [E2 ubiquitin-conjugating enzyme]-L-cysteine + N(6)-ubiquitinyl-[acceptor protein]-L-lysine.</text>
        <dbReference type="EC" id="2.3.2.27"/>
    </reaction>
</comment>
<dbReference type="Gene3D" id="3.30.40.10">
    <property type="entry name" value="Zinc/RING finger domain, C3HC4 (zinc finger)"/>
    <property type="match status" value="1"/>
</dbReference>
<dbReference type="PROSITE" id="PS50089">
    <property type="entry name" value="ZF_RING_2"/>
    <property type="match status" value="1"/>
</dbReference>
<feature type="domain" description="RING-type" evidence="11">
    <location>
        <begin position="618"/>
        <end position="659"/>
    </location>
</feature>
<keyword evidence="3" id="KW-0597">Phosphoprotein</keyword>
<dbReference type="InterPro" id="IPR001841">
    <property type="entry name" value="Znf_RING"/>
</dbReference>
<evidence type="ECO:0000259" key="11">
    <source>
        <dbReference type="PROSITE" id="PS50089"/>
    </source>
</evidence>
<accession>A0A851PSR9</accession>
<evidence type="ECO:0000256" key="7">
    <source>
        <dbReference type="ARBA" id="ARBA00022786"/>
    </source>
</evidence>
<dbReference type="EMBL" id="WBMU01001492">
    <property type="protein sequence ID" value="NXC70940.1"/>
    <property type="molecule type" value="Genomic_DNA"/>
</dbReference>
<dbReference type="AlphaFoldDB" id="A0A851PSR9"/>
<feature type="non-terminal residue" evidence="12">
    <location>
        <position position="686"/>
    </location>
</feature>
<feature type="compositionally biased region" description="Polar residues" evidence="10">
    <location>
        <begin position="84"/>
        <end position="95"/>
    </location>
</feature>
<dbReference type="GO" id="GO:0016874">
    <property type="term" value="F:ligase activity"/>
    <property type="evidence" value="ECO:0007669"/>
    <property type="project" value="UniProtKB-KW"/>
</dbReference>
<dbReference type="GO" id="GO:0008270">
    <property type="term" value="F:zinc ion binding"/>
    <property type="evidence" value="ECO:0007669"/>
    <property type="project" value="UniProtKB-KW"/>
</dbReference>